<dbReference type="Proteomes" id="UP000234681">
    <property type="component" value="Chromosome 10"/>
</dbReference>
<proteinExistence type="predicted"/>
<dbReference type="AlphaFoldDB" id="A6HL87"/>
<name>A6HL87_RAT</name>
<evidence type="ECO:0000313" key="2">
    <source>
        <dbReference type="Proteomes" id="UP000234681"/>
    </source>
</evidence>
<evidence type="ECO:0000313" key="1">
    <source>
        <dbReference type="EMBL" id="EDM06792.1"/>
    </source>
</evidence>
<protein>
    <submittedName>
        <fullName evidence="1">RCG35152, isoform CRA_b</fullName>
    </submittedName>
</protein>
<sequence length="91" mass="10321">MCQASTLPVCIPSTRMFDTRLVIWKFVALLIHLNCRIHWGKIPQIESLISPWISSKKKKNLSYKVGSTCGLKFKLSLNYLNCIIGSNYCSA</sequence>
<accession>A6HL87</accession>
<organism evidence="1 2">
    <name type="scientific">Rattus norvegicus</name>
    <name type="common">Rat</name>
    <dbReference type="NCBI Taxonomy" id="10116"/>
    <lineage>
        <taxon>Eukaryota</taxon>
        <taxon>Metazoa</taxon>
        <taxon>Chordata</taxon>
        <taxon>Craniata</taxon>
        <taxon>Vertebrata</taxon>
        <taxon>Euteleostomi</taxon>
        <taxon>Mammalia</taxon>
        <taxon>Eutheria</taxon>
        <taxon>Euarchontoglires</taxon>
        <taxon>Glires</taxon>
        <taxon>Rodentia</taxon>
        <taxon>Myomorpha</taxon>
        <taxon>Muroidea</taxon>
        <taxon>Muridae</taxon>
        <taxon>Murinae</taxon>
        <taxon>Rattus</taxon>
    </lineage>
</organism>
<dbReference type="EMBL" id="CH473948">
    <property type="protein sequence ID" value="EDM06792.1"/>
    <property type="molecule type" value="Genomic_DNA"/>
</dbReference>
<reference evidence="1 2" key="1">
    <citation type="submission" date="2005-07" db="EMBL/GenBank/DDBJ databases">
        <authorList>
            <person name="Mural R.J."/>
            <person name="Li P.W."/>
            <person name="Adams M.D."/>
            <person name="Amanatides P.G."/>
            <person name="Baden-Tillson H."/>
            <person name="Barnstead M."/>
            <person name="Chin S.H."/>
            <person name="Dew I."/>
            <person name="Evans C.A."/>
            <person name="Ferriera S."/>
            <person name="Flanigan M."/>
            <person name="Fosler C."/>
            <person name="Glodek A."/>
            <person name="Gu Z."/>
            <person name="Holt R.A."/>
            <person name="Jennings D."/>
            <person name="Kraft C.L."/>
            <person name="Lu F."/>
            <person name="Nguyen T."/>
            <person name="Nusskern D.R."/>
            <person name="Pfannkoch C.M."/>
            <person name="Sitter C."/>
            <person name="Sutton G.G."/>
            <person name="Venter J.C."/>
            <person name="Wang Z."/>
            <person name="Woodage T."/>
            <person name="Zheng X.H."/>
            <person name="Zhong F."/>
        </authorList>
    </citation>
    <scope>NUCLEOTIDE SEQUENCE [LARGE SCALE GENOMIC DNA]</scope>
    <source>
        <strain>BN</strain>
        <strain evidence="2">Sprague-Dawley</strain>
    </source>
</reference>
<gene>
    <name evidence="1" type="ORF">rCG_35152</name>
</gene>